<accession>A0AC34G8I2</accession>
<dbReference type="WBParaSite" id="ES5_v2.g26054.t1">
    <property type="protein sequence ID" value="ES5_v2.g26054.t1"/>
    <property type="gene ID" value="ES5_v2.g26054"/>
</dbReference>
<name>A0AC34G8I2_9BILA</name>
<sequence>MRGLSDEGFNFDDLLTFIQNRVDTSFGLSFAVNISQELKNQLDILIDTIIASKIPNRYIWYFGQDNEKKKIMSERYK</sequence>
<protein>
    <submittedName>
        <fullName evidence="2">Uncharacterized protein</fullName>
    </submittedName>
</protein>
<evidence type="ECO:0000313" key="1">
    <source>
        <dbReference type="Proteomes" id="UP000887579"/>
    </source>
</evidence>
<evidence type="ECO:0000313" key="2">
    <source>
        <dbReference type="WBParaSite" id="ES5_v2.g26054.t1"/>
    </source>
</evidence>
<proteinExistence type="predicted"/>
<organism evidence="1 2">
    <name type="scientific">Panagrolaimus sp. ES5</name>
    <dbReference type="NCBI Taxonomy" id="591445"/>
    <lineage>
        <taxon>Eukaryota</taxon>
        <taxon>Metazoa</taxon>
        <taxon>Ecdysozoa</taxon>
        <taxon>Nematoda</taxon>
        <taxon>Chromadorea</taxon>
        <taxon>Rhabditida</taxon>
        <taxon>Tylenchina</taxon>
        <taxon>Panagrolaimomorpha</taxon>
        <taxon>Panagrolaimoidea</taxon>
        <taxon>Panagrolaimidae</taxon>
        <taxon>Panagrolaimus</taxon>
    </lineage>
</organism>
<dbReference type="Proteomes" id="UP000887579">
    <property type="component" value="Unplaced"/>
</dbReference>
<reference evidence="2" key="1">
    <citation type="submission" date="2022-11" db="UniProtKB">
        <authorList>
            <consortium name="WormBaseParasite"/>
        </authorList>
    </citation>
    <scope>IDENTIFICATION</scope>
</reference>